<dbReference type="SUPFAM" id="SSF46785">
    <property type="entry name" value="Winged helix' DNA-binding domain"/>
    <property type="match status" value="1"/>
</dbReference>
<keyword evidence="6" id="KW-1185">Reference proteome</keyword>
<accession>A0ABV6MLP2</accession>
<keyword evidence="2" id="KW-0238">DNA-binding</keyword>
<evidence type="ECO:0000259" key="4">
    <source>
        <dbReference type="PROSITE" id="PS50995"/>
    </source>
</evidence>
<dbReference type="Gene3D" id="1.10.10.10">
    <property type="entry name" value="Winged helix-like DNA-binding domain superfamily/Winged helix DNA-binding domain"/>
    <property type="match status" value="1"/>
</dbReference>
<proteinExistence type="predicted"/>
<dbReference type="Proteomes" id="UP001589810">
    <property type="component" value="Unassembled WGS sequence"/>
</dbReference>
<evidence type="ECO:0000256" key="2">
    <source>
        <dbReference type="ARBA" id="ARBA00023125"/>
    </source>
</evidence>
<dbReference type="InterPro" id="IPR039422">
    <property type="entry name" value="MarR/SlyA-like"/>
</dbReference>
<organism evidence="5 6">
    <name type="scientific">Kutzneria chonburiensis</name>
    <dbReference type="NCBI Taxonomy" id="1483604"/>
    <lineage>
        <taxon>Bacteria</taxon>
        <taxon>Bacillati</taxon>
        <taxon>Actinomycetota</taxon>
        <taxon>Actinomycetes</taxon>
        <taxon>Pseudonocardiales</taxon>
        <taxon>Pseudonocardiaceae</taxon>
        <taxon>Kutzneria</taxon>
    </lineage>
</organism>
<evidence type="ECO:0000256" key="3">
    <source>
        <dbReference type="ARBA" id="ARBA00023163"/>
    </source>
</evidence>
<protein>
    <submittedName>
        <fullName evidence="5">MarR family winged helix-turn-helix transcriptional regulator</fullName>
    </submittedName>
</protein>
<dbReference type="Pfam" id="PF12802">
    <property type="entry name" value="MarR_2"/>
    <property type="match status" value="1"/>
</dbReference>
<keyword evidence="1" id="KW-0805">Transcription regulation</keyword>
<reference evidence="5 6" key="1">
    <citation type="submission" date="2024-09" db="EMBL/GenBank/DDBJ databases">
        <authorList>
            <person name="Sun Q."/>
            <person name="Mori K."/>
        </authorList>
    </citation>
    <scope>NUCLEOTIDE SEQUENCE [LARGE SCALE GENOMIC DNA]</scope>
    <source>
        <strain evidence="5 6">TBRC 1432</strain>
    </source>
</reference>
<dbReference type="PROSITE" id="PS50995">
    <property type="entry name" value="HTH_MARR_2"/>
    <property type="match status" value="1"/>
</dbReference>
<dbReference type="SMART" id="SM00347">
    <property type="entry name" value="HTH_MARR"/>
    <property type="match status" value="1"/>
</dbReference>
<dbReference type="EMBL" id="JBHLUD010000001">
    <property type="protein sequence ID" value="MFC0540870.1"/>
    <property type="molecule type" value="Genomic_DNA"/>
</dbReference>
<dbReference type="InterPro" id="IPR036390">
    <property type="entry name" value="WH_DNA-bd_sf"/>
</dbReference>
<dbReference type="RefSeq" id="WP_273939712.1">
    <property type="nucleotide sequence ID" value="NZ_CP097263.1"/>
</dbReference>
<feature type="domain" description="HTH marR-type" evidence="4">
    <location>
        <begin position="1"/>
        <end position="137"/>
    </location>
</feature>
<dbReference type="PANTHER" id="PTHR33164:SF64">
    <property type="entry name" value="TRANSCRIPTIONAL REGULATOR SLYA"/>
    <property type="match status" value="1"/>
</dbReference>
<dbReference type="PANTHER" id="PTHR33164">
    <property type="entry name" value="TRANSCRIPTIONAL REGULATOR, MARR FAMILY"/>
    <property type="match status" value="1"/>
</dbReference>
<sequence length="138" mass="15154">MLSAGFWLHHAALTWRAELDARLRPLGLTPTQFMVLATAGWLEHVDGPPTQQQVADGAGTDRQMTSRVIRVLQDQGLITRQANESNARSLRVSLTPKGRAVARDAIEQAQSLDEQLFGSAASGLRATFRDIAEFRTSE</sequence>
<comment type="caution">
    <text evidence="5">The sequence shown here is derived from an EMBL/GenBank/DDBJ whole genome shotgun (WGS) entry which is preliminary data.</text>
</comment>
<gene>
    <name evidence="5" type="ORF">ACFFH7_05230</name>
</gene>
<name>A0ABV6MLP2_9PSEU</name>
<dbReference type="InterPro" id="IPR000835">
    <property type="entry name" value="HTH_MarR-typ"/>
</dbReference>
<evidence type="ECO:0000313" key="6">
    <source>
        <dbReference type="Proteomes" id="UP001589810"/>
    </source>
</evidence>
<evidence type="ECO:0000256" key="1">
    <source>
        <dbReference type="ARBA" id="ARBA00023015"/>
    </source>
</evidence>
<keyword evidence="3" id="KW-0804">Transcription</keyword>
<dbReference type="InterPro" id="IPR036388">
    <property type="entry name" value="WH-like_DNA-bd_sf"/>
</dbReference>
<evidence type="ECO:0000313" key="5">
    <source>
        <dbReference type="EMBL" id="MFC0540870.1"/>
    </source>
</evidence>